<name>M3C3K9_SPHMS</name>
<evidence type="ECO:0000256" key="1">
    <source>
        <dbReference type="SAM" id="MobiDB-lite"/>
    </source>
</evidence>
<gene>
    <name evidence="2" type="ORF">SEPMUDRAFT_155460</name>
</gene>
<dbReference type="GeneID" id="27904759"/>
<proteinExistence type="predicted"/>
<feature type="region of interest" description="Disordered" evidence="1">
    <location>
        <begin position="383"/>
        <end position="471"/>
    </location>
</feature>
<dbReference type="RefSeq" id="XP_016762967.1">
    <property type="nucleotide sequence ID" value="XM_016907622.1"/>
</dbReference>
<feature type="compositionally biased region" description="Polar residues" evidence="1">
    <location>
        <begin position="383"/>
        <end position="416"/>
    </location>
</feature>
<protein>
    <submittedName>
        <fullName evidence="2">Uncharacterized protein</fullName>
    </submittedName>
</protein>
<accession>M3C3K9</accession>
<dbReference type="AlphaFoldDB" id="M3C3K9"/>
<evidence type="ECO:0000313" key="3">
    <source>
        <dbReference type="Proteomes" id="UP000016931"/>
    </source>
</evidence>
<dbReference type="HOGENOM" id="CLU_407195_0_0_1"/>
<reference evidence="2 3" key="1">
    <citation type="journal article" date="2012" name="PLoS Pathog.">
        <title>Diverse lifestyles and strategies of plant pathogenesis encoded in the genomes of eighteen Dothideomycetes fungi.</title>
        <authorList>
            <person name="Ohm R.A."/>
            <person name="Feau N."/>
            <person name="Henrissat B."/>
            <person name="Schoch C.L."/>
            <person name="Horwitz B.A."/>
            <person name="Barry K.W."/>
            <person name="Condon B.J."/>
            <person name="Copeland A.C."/>
            <person name="Dhillon B."/>
            <person name="Glaser F."/>
            <person name="Hesse C.N."/>
            <person name="Kosti I."/>
            <person name="LaButti K."/>
            <person name="Lindquist E.A."/>
            <person name="Lucas S."/>
            <person name="Salamov A.A."/>
            <person name="Bradshaw R.E."/>
            <person name="Ciuffetti L."/>
            <person name="Hamelin R.C."/>
            <person name="Kema G.H.J."/>
            <person name="Lawrence C."/>
            <person name="Scott J.A."/>
            <person name="Spatafora J.W."/>
            <person name="Turgeon B.G."/>
            <person name="de Wit P.J.G.M."/>
            <person name="Zhong S."/>
            <person name="Goodwin S.B."/>
            <person name="Grigoriev I.V."/>
        </authorList>
    </citation>
    <scope>NUCLEOTIDE SEQUENCE [LARGE SCALE GENOMIC DNA]</scope>
    <source>
        <strain evidence="2 3">SO2202</strain>
    </source>
</reference>
<feature type="compositionally biased region" description="Polar residues" evidence="1">
    <location>
        <begin position="642"/>
        <end position="657"/>
    </location>
</feature>
<feature type="compositionally biased region" description="Polar residues" evidence="1">
    <location>
        <begin position="202"/>
        <end position="232"/>
    </location>
</feature>
<feature type="compositionally biased region" description="Basic residues" evidence="1">
    <location>
        <begin position="258"/>
        <end position="267"/>
    </location>
</feature>
<feature type="region of interest" description="Disordered" evidence="1">
    <location>
        <begin position="202"/>
        <end position="267"/>
    </location>
</feature>
<feature type="region of interest" description="Disordered" evidence="1">
    <location>
        <begin position="615"/>
        <end position="675"/>
    </location>
</feature>
<feature type="compositionally biased region" description="Basic and acidic residues" evidence="1">
    <location>
        <begin position="428"/>
        <end position="438"/>
    </location>
</feature>
<evidence type="ECO:0000313" key="2">
    <source>
        <dbReference type="EMBL" id="EMF14846.1"/>
    </source>
</evidence>
<sequence length="675" mass="74478">MVDDRLAGALLSISHNESRAAPGLASAASSKTAHAHDMAAAGPHVPIPTRCSHVSGLAEDHTQPQLMELGQKHRPWRPWETVESSVARDVVMRHSPEADAHRADQCTVHARSSRTPRIGCGTTYLEHYLEAHLQSSPCRTRYQSLIENIEERTFSRSPTNFTTSASSSPWSLYSVEWDEPWPSFDRPEFSDVETSKYELPTSCNSFQDSAEGSPSTAQGRNASTSQEGSQGLTADPSGGKRQRGDTESPNGLREPAAKRTRHGAKGRRKQPEIECIWYVVNGRSDPNDAKRWPTLYDMHRHGRHAHRMFMCEDCFLPFKTDEQRLDHKDGGVNPCVRSCEFVRCRRRRLRSLSHLTHCDHIFTVSARWQAALRTAEAMIHGHTSNNLRNSPSLEQQQQQHTGGESDLTNALSQSSHDTGEVEIGTAQDARDTSGERHQVSPASRVYGSLGRVTQSEQQLSSTQPETSSAHIGPLEQSQARLQHLLATACHELQAAGSPSLRVGASFRNALSVDAPNILAEIERIPLGTVREPVNTNQTRGAWYHAPVVTELASNSTNHIPCRLSSPAQVNDLASFRPLAPFFPEQDTGTIPTIDQYGGTFVVPSRDSTMLQLPSDRMQFHSNPSGTAASANLPSAMYPMPTQPDSATTNDYYSQSSGGHERSSISRSQGPWERKR</sequence>
<feature type="compositionally biased region" description="Polar residues" evidence="1">
    <location>
        <begin position="451"/>
        <end position="471"/>
    </location>
</feature>
<feature type="compositionally biased region" description="Polar residues" evidence="1">
    <location>
        <begin position="619"/>
        <end position="632"/>
    </location>
</feature>
<keyword evidence="3" id="KW-1185">Reference proteome</keyword>
<organism evidence="2 3">
    <name type="scientific">Sphaerulina musiva (strain SO2202)</name>
    <name type="common">Poplar stem canker fungus</name>
    <name type="synonym">Septoria musiva</name>
    <dbReference type="NCBI Taxonomy" id="692275"/>
    <lineage>
        <taxon>Eukaryota</taxon>
        <taxon>Fungi</taxon>
        <taxon>Dikarya</taxon>
        <taxon>Ascomycota</taxon>
        <taxon>Pezizomycotina</taxon>
        <taxon>Dothideomycetes</taxon>
        <taxon>Dothideomycetidae</taxon>
        <taxon>Mycosphaerellales</taxon>
        <taxon>Mycosphaerellaceae</taxon>
        <taxon>Sphaerulina</taxon>
    </lineage>
</organism>
<dbReference type="Proteomes" id="UP000016931">
    <property type="component" value="Unassembled WGS sequence"/>
</dbReference>
<dbReference type="EMBL" id="KB456262">
    <property type="protein sequence ID" value="EMF14846.1"/>
    <property type="molecule type" value="Genomic_DNA"/>
</dbReference>